<dbReference type="PANTHER" id="PTHR11014:SF63">
    <property type="entry name" value="METALLOPEPTIDASE, PUTATIVE (AFU_ORTHOLOGUE AFUA_6G09600)-RELATED"/>
    <property type="match status" value="1"/>
</dbReference>
<feature type="binding site" evidence="2">
    <location>
        <position position="169"/>
    </location>
    <ligand>
        <name>Mn(2+)</name>
        <dbReference type="ChEBI" id="CHEBI:29035"/>
        <label>2</label>
    </ligand>
</feature>
<dbReference type="Gene3D" id="3.40.630.10">
    <property type="entry name" value="Zn peptidases"/>
    <property type="match status" value="2"/>
</dbReference>
<dbReference type="InterPro" id="IPR002933">
    <property type="entry name" value="Peptidase_M20"/>
</dbReference>
<gene>
    <name evidence="4" type="ORF">AKJ09_08060</name>
</gene>
<feature type="binding site" evidence="2">
    <location>
        <position position="229"/>
    </location>
    <ligand>
        <name>Mn(2+)</name>
        <dbReference type="ChEBI" id="CHEBI:29035"/>
        <label>2</label>
    </ligand>
</feature>
<reference evidence="4 5" key="1">
    <citation type="submission" date="2015-08" db="EMBL/GenBank/DDBJ databases">
        <authorList>
            <person name="Babu N.S."/>
            <person name="Beckwith C.J."/>
            <person name="Beseler K.G."/>
            <person name="Brison A."/>
            <person name="Carone J.V."/>
            <person name="Caskin T.P."/>
            <person name="Diamond M."/>
            <person name="Durham M.E."/>
            <person name="Foxe J.M."/>
            <person name="Go M."/>
            <person name="Henderson B.A."/>
            <person name="Jones I.B."/>
            <person name="McGettigan J.A."/>
            <person name="Micheletti S.J."/>
            <person name="Nasrallah M.E."/>
            <person name="Ortiz D."/>
            <person name="Piller C.R."/>
            <person name="Privatt S.R."/>
            <person name="Schneider S.L."/>
            <person name="Sharp S."/>
            <person name="Smith T.C."/>
            <person name="Stanton J.D."/>
            <person name="Ullery H.E."/>
            <person name="Wilson R.J."/>
            <person name="Serrano M.G."/>
            <person name="Buck G."/>
            <person name="Lee V."/>
            <person name="Wang Y."/>
            <person name="Carvalho R."/>
            <person name="Voegtly L."/>
            <person name="Shi R."/>
            <person name="Duckworth R."/>
            <person name="Johnson A."/>
            <person name="Loviza R."/>
            <person name="Walstead R."/>
            <person name="Shah Z."/>
            <person name="Kiflezghi M."/>
            <person name="Wade K."/>
            <person name="Ball S.L."/>
            <person name="Bradley K.W."/>
            <person name="Asai D.J."/>
            <person name="Bowman C.A."/>
            <person name="Russell D.A."/>
            <person name="Pope W.H."/>
            <person name="Jacobs-Sera D."/>
            <person name="Hendrix R.W."/>
            <person name="Hatfull G.F."/>
        </authorList>
    </citation>
    <scope>NUCLEOTIDE SEQUENCE [LARGE SCALE GENOMIC DNA]</scope>
    <source>
        <strain evidence="4 5">DSM 27648</strain>
    </source>
</reference>
<feature type="compositionally biased region" description="Low complexity" evidence="3">
    <location>
        <begin position="47"/>
        <end position="72"/>
    </location>
</feature>
<dbReference type="SUPFAM" id="SSF53187">
    <property type="entry name" value="Zn-dependent exopeptidases"/>
    <property type="match status" value="1"/>
</dbReference>
<evidence type="ECO:0000313" key="4">
    <source>
        <dbReference type="EMBL" id="AKV01397.1"/>
    </source>
</evidence>
<keyword evidence="1" id="KW-0378">Hydrolase</keyword>
<feature type="binding site" evidence="2">
    <location>
        <position position="167"/>
    </location>
    <ligand>
        <name>Mn(2+)</name>
        <dbReference type="ChEBI" id="CHEBI:29035"/>
        <label>2</label>
    </ligand>
</feature>
<feature type="binding site" evidence="2">
    <location>
        <position position="430"/>
    </location>
    <ligand>
        <name>Mn(2+)</name>
        <dbReference type="ChEBI" id="CHEBI:29035"/>
        <label>2</label>
    </ligand>
</feature>
<feature type="compositionally biased region" description="Polar residues" evidence="3">
    <location>
        <begin position="34"/>
        <end position="44"/>
    </location>
</feature>
<feature type="region of interest" description="Disordered" evidence="3">
    <location>
        <begin position="34"/>
        <end position="72"/>
    </location>
</feature>
<dbReference type="Pfam" id="PF01546">
    <property type="entry name" value="Peptidase_M20"/>
    <property type="match status" value="1"/>
</dbReference>
<dbReference type="KEGG" id="llu:AKJ09_08060"/>
<dbReference type="PANTHER" id="PTHR11014">
    <property type="entry name" value="PEPTIDASE M20 FAMILY MEMBER"/>
    <property type="match status" value="1"/>
</dbReference>
<name>A0A0K1Q6W8_9BACT</name>
<dbReference type="Proteomes" id="UP000064967">
    <property type="component" value="Chromosome"/>
</dbReference>
<evidence type="ECO:0000256" key="2">
    <source>
        <dbReference type="PIRSR" id="PIRSR005962-1"/>
    </source>
</evidence>
<keyword evidence="2" id="KW-0464">Manganese</keyword>
<dbReference type="PIRSF" id="PIRSF005962">
    <property type="entry name" value="Pept_M20D_amidohydro"/>
    <property type="match status" value="1"/>
</dbReference>
<organism evidence="4 5">
    <name type="scientific">Labilithrix luteola</name>
    <dbReference type="NCBI Taxonomy" id="1391654"/>
    <lineage>
        <taxon>Bacteria</taxon>
        <taxon>Pseudomonadati</taxon>
        <taxon>Myxococcota</taxon>
        <taxon>Polyangia</taxon>
        <taxon>Polyangiales</taxon>
        <taxon>Labilitrichaceae</taxon>
        <taxon>Labilithrix</taxon>
    </lineage>
</organism>
<comment type="cofactor">
    <cofactor evidence="2">
        <name>Mn(2+)</name>
        <dbReference type="ChEBI" id="CHEBI:29035"/>
    </cofactor>
    <text evidence="2">The Mn(2+) ion enhances activity.</text>
</comment>
<feature type="binding site" evidence="2">
    <location>
        <position position="203"/>
    </location>
    <ligand>
        <name>Mn(2+)</name>
        <dbReference type="ChEBI" id="CHEBI:29035"/>
        <label>2</label>
    </ligand>
</feature>
<dbReference type="GO" id="GO:0046872">
    <property type="term" value="F:metal ion binding"/>
    <property type="evidence" value="ECO:0007669"/>
    <property type="project" value="UniProtKB-KW"/>
</dbReference>
<dbReference type="AlphaFoldDB" id="A0A0K1Q6W8"/>
<dbReference type="STRING" id="1391654.AKJ09_08060"/>
<proteinExistence type="predicted"/>
<sequence>MTQQHIPARFKEVTMKRFSPALGFVTMLLASCSSTTDTSDQPATDTPAEAGSPPTGSSGTGSESASAAIGARAESLRSELIDMRREIHRHPELSGQEVQTAALIEARLRAQGLEVRTGVGGHGVVGVLRGGRPGPVVAYRADMDAMPNQEPPGRAYGSTVPNVFHVCGHDLHSTIGVGVATALASMRDQLQGTAVFLFQPAEETVEGAAAMLRDGALDGLDPQVIYGLHSFPNHVGTVFAQGTALAGFDNFTITLDTEHSTPEMENKLKADLAPIGTIAPPETGDDIAKFVADLQDPNGPYDETVFLRVSSSTVDDRLVLRGSLKASDDSAYERIRDAVREAVAREVPEGTYELAFRDGGPFPAMRSDNQVADRTAATLAHVVGKENVLSMHGTVPYASEDFAFFLQRTPGVMVLLGVENREKGFSGFPHFPDFDADEDAIVIGTKAMSTVIWDHLSKQ</sequence>
<protein>
    <submittedName>
        <fullName evidence="4">N-acetyl-L,L-diaminopimelate deacetylase</fullName>
    </submittedName>
</protein>
<accession>A0A0K1Q6W8</accession>
<evidence type="ECO:0000256" key="1">
    <source>
        <dbReference type="ARBA" id="ARBA00022801"/>
    </source>
</evidence>
<dbReference type="EMBL" id="CP012333">
    <property type="protein sequence ID" value="AKV01397.1"/>
    <property type="molecule type" value="Genomic_DNA"/>
</dbReference>
<keyword evidence="5" id="KW-1185">Reference proteome</keyword>
<dbReference type="InterPro" id="IPR017439">
    <property type="entry name" value="Amidohydrolase"/>
</dbReference>
<dbReference type="NCBIfam" id="TIGR01891">
    <property type="entry name" value="amidohydrolases"/>
    <property type="match status" value="1"/>
</dbReference>
<keyword evidence="2" id="KW-0479">Metal-binding</keyword>
<evidence type="ECO:0000313" key="5">
    <source>
        <dbReference type="Proteomes" id="UP000064967"/>
    </source>
</evidence>
<evidence type="ECO:0000256" key="3">
    <source>
        <dbReference type="SAM" id="MobiDB-lite"/>
    </source>
</evidence>
<dbReference type="GO" id="GO:0016787">
    <property type="term" value="F:hydrolase activity"/>
    <property type="evidence" value="ECO:0007669"/>
    <property type="project" value="InterPro"/>
</dbReference>